<dbReference type="EMBL" id="JAWDGP010001837">
    <property type="protein sequence ID" value="KAK3787814.1"/>
    <property type="molecule type" value="Genomic_DNA"/>
</dbReference>
<keyword evidence="2" id="KW-1185">Reference proteome</keyword>
<evidence type="ECO:0000313" key="1">
    <source>
        <dbReference type="EMBL" id="KAK3787814.1"/>
    </source>
</evidence>
<dbReference type="AlphaFoldDB" id="A0AAE1DYN0"/>
<name>A0AAE1DYN0_9GAST</name>
<accession>A0AAE1DYN0</accession>
<organism evidence="1 2">
    <name type="scientific">Elysia crispata</name>
    <name type="common">lettuce slug</name>
    <dbReference type="NCBI Taxonomy" id="231223"/>
    <lineage>
        <taxon>Eukaryota</taxon>
        <taxon>Metazoa</taxon>
        <taxon>Spiralia</taxon>
        <taxon>Lophotrochozoa</taxon>
        <taxon>Mollusca</taxon>
        <taxon>Gastropoda</taxon>
        <taxon>Heterobranchia</taxon>
        <taxon>Euthyneura</taxon>
        <taxon>Panpulmonata</taxon>
        <taxon>Sacoglossa</taxon>
        <taxon>Placobranchoidea</taxon>
        <taxon>Plakobranchidae</taxon>
        <taxon>Elysia</taxon>
    </lineage>
</organism>
<comment type="caution">
    <text evidence="1">The sequence shown here is derived from an EMBL/GenBank/DDBJ whole genome shotgun (WGS) entry which is preliminary data.</text>
</comment>
<evidence type="ECO:0000313" key="2">
    <source>
        <dbReference type="Proteomes" id="UP001283361"/>
    </source>
</evidence>
<gene>
    <name evidence="1" type="ORF">RRG08_038516</name>
</gene>
<protein>
    <submittedName>
        <fullName evidence="1">Uncharacterized protein</fullName>
    </submittedName>
</protein>
<dbReference type="Proteomes" id="UP001283361">
    <property type="component" value="Unassembled WGS sequence"/>
</dbReference>
<reference evidence="1" key="1">
    <citation type="journal article" date="2023" name="G3 (Bethesda)">
        <title>A reference genome for the long-term kleptoplast-retaining sea slug Elysia crispata morphotype clarki.</title>
        <authorList>
            <person name="Eastman K.E."/>
            <person name="Pendleton A.L."/>
            <person name="Shaikh M.A."/>
            <person name="Suttiyut T."/>
            <person name="Ogas R."/>
            <person name="Tomko P."/>
            <person name="Gavelis G."/>
            <person name="Widhalm J.R."/>
            <person name="Wisecaver J.H."/>
        </authorList>
    </citation>
    <scope>NUCLEOTIDE SEQUENCE</scope>
    <source>
        <strain evidence="1">ECLA1</strain>
    </source>
</reference>
<sequence length="90" mass="9931">MLRISLRQNLFSMTIVINVSLSLGVKDRPVGSPSRKDKHYRLNLLQDSAGNLQLNLTNHVRSIFTGTAGTSVLRHDDSGSQHWASLGGKF</sequence>
<proteinExistence type="predicted"/>